<gene>
    <name evidence="2" type="ORF">B1199_16940</name>
</gene>
<evidence type="ECO:0000313" key="3">
    <source>
        <dbReference type="Proteomes" id="UP000194841"/>
    </source>
</evidence>
<protein>
    <recommendedName>
        <fullName evidence="4">Lipoprotein</fullName>
    </recommendedName>
</protein>
<sequence length="160" mass="18034">MKSRLLCVLSALTLTVSGCSLLPIETDVKEGFVRIKNQYDNTPNRNESIFLFCHNQRVIEHQTNREYPAGQHNLWVMVNVADTVHNSAGREAVVNFNVDLPAGKKYILNGQMLDQNAEMAVWIEDFDNAEVVSPIVKTSLKNPSLVPYQLRKKQCESSSV</sequence>
<feature type="signal peptide" evidence="1">
    <location>
        <begin position="1"/>
        <end position="22"/>
    </location>
</feature>
<dbReference type="AlphaFoldDB" id="A0A244CL90"/>
<accession>A0A244CL90</accession>
<name>A0A244CL90_PSEDV</name>
<proteinExistence type="predicted"/>
<evidence type="ECO:0008006" key="4">
    <source>
        <dbReference type="Google" id="ProtNLM"/>
    </source>
</evidence>
<dbReference type="Proteomes" id="UP000194841">
    <property type="component" value="Unassembled WGS sequence"/>
</dbReference>
<dbReference type="RefSeq" id="WP_086745330.1">
    <property type="nucleotide sequence ID" value="NZ_MWPV01000006.1"/>
</dbReference>
<organism evidence="2 3">
    <name type="scientific">Pseudoalteromonas ulvae</name>
    <dbReference type="NCBI Taxonomy" id="107327"/>
    <lineage>
        <taxon>Bacteria</taxon>
        <taxon>Pseudomonadati</taxon>
        <taxon>Pseudomonadota</taxon>
        <taxon>Gammaproteobacteria</taxon>
        <taxon>Alteromonadales</taxon>
        <taxon>Pseudoalteromonadaceae</taxon>
        <taxon>Pseudoalteromonas</taxon>
    </lineage>
</organism>
<keyword evidence="1" id="KW-0732">Signal</keyword>
<dbReference type="EMBL" id="MWPV01000006">
    <property type="protein sequence ID" value="OUL56362.1"/>
    <property type="molecule type" value="Genomic_DNA"/>
</dbReference>
<feature type="chain" id="PRO_5015707396" description="Lipoprotein" evidence="1">
    <location>
        <begin position="23"/>
        <end position="160"/>
    </location>
</feature>
<evidence type="ECO:0000313" key="2">
    <source>
        <dbReference type="EMBL" id="OUL56362.1"/>
    </source>
</evidence>
<dbReference type="PROSITE" id="PS51257">
    <property type="entry name" value="PROKAR_LIPOPROTEIN"/>
    <property type="match status" value="1"/>
</dbReference>
<evidence type="ECO:0000256" key="1">
    <source>
        <dbReference type="SAM" id="SignalP"/>
    </source>
</evidence>
<dbReference type="OrthoDB" id="6310159at2"/>
<reference evidence="2 3" key="1">
    <citation type="submission" date="2017-02" db="EMBL/GenBank/DDBJ databases">
        <title>Pseudoalteromonas ulvae TC14 Genome.</title>
        <authorList>
            <person name="Molmeret M."/>
        </authorList>
    </citation>
    <scope>NUCLEOTIDE SEQUENCE [LARGE SCALE GENOMIC DNA]</scope>
    <source>
        <strain evidence="2">TC14</strain>
    </source>
</reference>
<keyword evidence="3" id="KW-1185">Reference proteome</keyword>
<comment type="caution">
    <text evidence="2">The sequence shown here is derived from an EMBL/GenBank/DDBJ whole genome shotgun (WGS) entry which is preliminary data.</text>
</comment>